<dbReference type="OrthoDB" id="5291050at2"/>
<evidence type="ECO:0000256" key="5">
    <source>
        <dbReference type="SAM" id="SignalP"/>
    </source>
</evidence>
<dbReference type="PROSITE" id="PS52035">
    <property type="entry name" value="PEPTIDASE_M14"/>
    <property type="match status" value="1"/>
</dbReference>
<accession>A0A1L8CK55</accession>
<evidence type="ECO:0000256" key="1">
    <source>
        <dbReference type="ARBA" id="ARBA00001947"/>
    </source>
</evidence>
<dbReference type="EMBL" id="BDFD01000001">
    <property type="protein sequence ID" value="GAV19281.1"/>
    <property type="molecule type" value="Genomic_DNA"/>
</dbReference>
<sequence>MIRSTPQSWRRYTRPLLLTTLLPLLCLQAGPAHAGQEQKQSIAPAVAEECNRIGNKLGSVSTRQCLNSQLQDSGARSVSGQTILIKEYPPLSHREPQARVLMLGGTHGDEYSSVSIVFKWMRTLDVHHSGLFHWHVAPLVNPDGLLQRRSQRLNANGVDLNRNMPTPDWHEKTKKYWQRTGHDPRRYPGTAPLSEPESKWLYEEIRSFKPHVIVSVHAPFGVLDFDGPPKGPSKLGQLHLKLIGTYPGSLGNSAGVQHQIPVITVELPYAGIMPSQAQTSRMWNDLIRWIRTNIPKEKTVLAHAAFDEISEKLLQKPNPGERVEPQPARIQPVSKPATADESHSHVHVQELIDG</sequence>
<dbReference type="AlphaFoldDB" id="A0A1L8CK55"/>
<dbReference type="Pfam" id="PF00246">
    <property type="entry name" value="Peptidase_M14"/>
    <property type="match status" value="1"/>
</dbReference>
<evidence type="ECO:0000259" key="6">
    <source>
        <dbReference type="PROSITE" id="PS52035"/>
    </source>
</evidence>
<protein>
    <submittedName>
        <fullName evidence="7">Murein peptide amidase A</fullName>
    </submittedName>
</protein>
<name>A0A1L8CK55_9PROT</name>
<comment type="cofactor">
    <cofactor evidence="1">
        <name>Zn(2+)</name>
        <dbReference type="ChEBI" id="CHEBI:29105"/>
    </cofactor>
</comment>
<proteinExistence type="inferred from homology"/>
<dbReference type="PANTHER" id="PTHR11705:SF119">
    <property type="entry name" value="OS02G0119300 PROTEIN"/>
    <property type="match status" value="1"/>
</dbReference>
<dbReference type="STRING" id="1921010.MMIC_P0214"/>
<keyword evidence="5" id="KW-0732">Signal</keyword>
<feature type="domain" description="Peptidase M14" evidence="6">
    <location>
        <begin position="43"/>
        <end position="297"/>
    </location>
</feature>
<dbReference type="GO" id="GO:0005615">
    <property type="term" value="C:extracellular space"/>
    <property type="evidence" value="ECO:0007669"/>
    <property type="project" value="TreeGrafter"/>
</dbReference>
<evidence type="ECO:0000256" key="2">
    <source>
        <dbReference type="ARBA" id="ARBA00005988"/>
    </source>
</evidence>
<feature type="active site" description="Proton donor/acceptor" evidence="3">
    <location>
        <position position="266"/>
    </location>
</feature>
<evidence type="ECO:0000256" key="3">
    <source>
        <dbReference type="PROSITE-ProRule" id="PRU01379"/>
    </source>
</evidence>
<feature type="chain" id="PRO_5013041290" evidence="5">
    <location>
        <begin position="35"/>
        <end position="354"/>
    </location>
</feature>
<dbReference type="SUPFAM" id="SSF53187">
    <property type="entry name" value="Zn-dependent exopeptidases"/>
    <property type="match status" value="1"/>
</dbReference>
<feature type="region of interest" description="Disordered" evidence="4">
    <location>
        <begin position="315"/>
        <end position="345"/>
    </location>
</feature>
<dbReference type="GO" id="GO:0008270">
    <property type="term" value="F:zinc ion binding"/>
    <property type="evidence" value="ECO:0007669"/>
    <property type="project" value="InterPro"/>
</dbReference>
<comment type="similarity">
    <text evidence="2 3">Belongs to the peptidase M14 family.</text>
</comment>
<keyword evidence="8" id="KW-1185">Reference proteome</keyword>
<evidence type="ECO:0000313" key="8">
    <source>
        <dbReference type="Proteomes" id="UP000231632"/>
    </source>
</evidence>
<dbReference type="PANTHER" id="PTHR11705">
    <property type="entry name" value="PROTEASE FAMILY M14 CARBOXYPEPTIDASE A,B"/>
    <property type="match status" value="1"/>
</dbReference>
<dbReference type="CDD" id="cd06904">
    <property type="entry name" value="M14_MpaA-like"/>
    <property type="match status" value="1"/>
</dbReference>
<dbReference type="GO" id="GO:0004181">
    <property type="term" value="F:metallocarboxypeptidase activity"/>
    <property type="evidence" value="ECO:0007669"/>
    <property type="project" value="InterPro"/>
</dbReference>
<evidence type="ECO:0000313" key="7">
    <source>
        <dbReference type="EMBL" id="GAV19281.1"/>
    </source>
</evidence>
<gene>
    <name evidence="7" type="ORF">MMIC_P0214</name>
</gene>
<dbReference type="GO" id="GO:0006508">
    <property type="term" value="P:proteolysis"/>
    <property type="evidence" value="ECO:0007669"/>
    <property type="project" value="InterPro"/>
</dbReference>
<dbReference type="Gene3D" id="3.40.630.10">
    <property type="entry name" value="Zn peptidases"/>
    <property type="match status" value="1"/>
</dbReference>
<dbReference type="RefSeq" id="WP_083530372.1">
    <property type="nucleotide sequence ID" value="NZ_BDFD01000001.1"/>
</dbReference>
<organism evidence="7 8">
    <name type="scientific">Mariprofundus micogutta</name>
    <dbReference type="NCBI Taxonomy" id="1921010"/>
    <lineage>
        <taxon>Bacteria</taxon>
        <taxon>Pseudomonadati</taxon>
        <taxon>Pseudomonadota</taxon>
        <taxon>Candidatius Mariprofundia</taxon>
        <taxon>Mariprofundales</taxon>
        <taxon>Mariprofundaceae</taxon>
        <taxon>Mariprofundus</taxon>
    </lineage>
</organism>
<feature type="signal peptide" evidence="5">
    <location>
        <begin position="1"/>
        <end position="34"/>
    </location>
</feature>
<dbReference type="Proteomes" id="UP000231632">
    <property type="component" value="Unassembled WGS sequence"/>
</dbReference>
<evidence type="ECO:0000256" key="4">
    <source>
        <dbReference type="SAM" id="MobiDB-lite"/>
    </source>
</evidence>
<feature type="compositionally biased region" description="Basic and acidic residues" evidence="4">
    <location>
        <begin position="315"/>
        <end position="324"/>
    </location>
</feature>
<dbReference type="InterPro" id="IPR000834">
    <property type="entry name" value="Peptidase_M14"/>
</dbReference>
<comment type="caution">
    <text evidence="7">The sequence shown here is derived from an EMBL/GenBank/DDBJ whole genome shotgun (WGS) entry which is preliminary data.</text>
</comment>
<reference evidence="7 8" key="1">
    <citation type="journal article" date="2017" name="Arch. Microbiol.">
        <title>Mariprofundus micogutta sp. nov., a novel iron-oxidizing zetaproteobacterium isolated from a deep-sea hydrothermal field at the Bayonnaise knoll of the Izu-Ogasawara arc, and a description of Mariprofundales ord. nov. and Zetaproteobacteria classis nov.</title>
        <authorList>
            <person name="Makita H."/>
            <person name="Tanaka E."/>
            <person name="Mitsunobu S."/>
            <person name="Miyazaki M."/>
            <person name="Nunoura T."/>
            <person name="Uematsu K."/>
            <person name="Takaki Y."/>
            <person name="Nishi S."/>
            <person name="Shimamura S."/>
            <person name="Takai K."/>
        </authorList>
    </citation>
    <scope>NUCLEOTIDE SEQUENCE [LARGE SCALE GENOMIC DNA]</scope>
    <source>
        <strain evidence="7 8">ET2</strain>
    </source>
</reference>